<sequence length="88" mass="9897">CTTSLKILQSDLYLGTVGTRTLFSIETINGRVIRSHSHFTTEDEILLLPGTFLEVKSQFNPASDLHIIHLKQKIPPDALFQSPFENIC</sequence>
<organism evidence="1 2">
    <name type="scientific">Rotaria sordida</name>
    <dbReference type="NCBI Taxonomy" id="392033"/>
    <lineage>
        <taxon>Eukaryota</taxon>
        <taxon>Metazoa</taxon>
        <taxon>Spiralia</taxon>
        <taxon>Gnathifera</taxon>
        <taxon>Rotifera</taxon>
        <taxon>Eurotatoria</taxon>
        <taxon>Bdelloidea</taxon>
        <taxon>Philodinida</taxon>
        <taxon>Philodinidae</taxon>
        <taxon>Rotaria</taxon>
    </lineage>
</organism>
<proteinExistence type="predicted"/>
<dbReference type="AlphaFoldDB" id="A0A820GMV1"/>
<dbReference type="EMBL" id="CAJOBE010028256">
    <property type="protein sequence ID" value="CAF4280508.1"/>
    <property type="molecule type" value="Genomic_DNA"/>
</dbReference>
<accession>A0A820GMV1</accession>
<dbReference type="Proteomes" id="UP000663874">
    <property type="component" value="Unassembled WGS sequence"/>
</dbReference>
<evidence type="ECO:0000313" key="2">
    <source>
        <dbReference type="Proteomes" id="UP000663874"/>
    </source>
</evidence>
<feature type="non-terminal residue" evidence="1">
    <location>
        <position position="1"/>
    </location>
</feature>
<protein>
    <submittedName>
        <fullName evidence="1">Uncharacterized protein</fullName>
    </submittedName>
</protein>
<dbReference type="Gene3D" id="3.90.176.10">
    <property type="entry name" value="Toxin ADP-ribosyltransferase, Chain A, domain 1"/>
    <property type="match status" value="1"/>
</dbReference>
<reference evidence="1" key="1">
    <citation type="submission" date="2021-02" db="EMBL/GenBank/DDBJ databases">
        <authorList>
            <person name="Nowell W R."/>
        </authorList>
    </citation>
    <scope>NUCLEOTIDE SEQUENCE</scope>
</reference>
<evidence type="ECO:0000313" key="1">
    <source>
        <dbReference type="EMBL" id="CAF4280508.1"/>
    </source>
</evidence>
<gene>
    <name evidence="1" type="ORF">FNK824_LOCUS39877</name>
</gene>
<comment type="caution">
    <text evidence="1">The sequence shown here is derived from an EMBL/GenBank/DDBJ whole genome shotgun (WGS) entry which is preliminary data.</text>
</comment>
<name>A0A820GMV1_9BILA</name>